<dbReference type="GO" id="GO:0003677">
    <property type="term" value="F:DNA binding"/>
    <property type="evidence" value="ECO:0007669"/>
    <property type="project" value="UniProtKB-KW"/>
</dbReference>
<dbReference type="Pfam" id="PF03466">
    <property type="entry name" value="LysR_substrate"/>
    <property type="match status" value="1"/>
</dbReference>
<dbReference type="SUPFAM" id="SSF46785">
    <property type="entry name" value="Winged helix' DNA-binding domain"/>
    <property type="match status" value="1"/>
</dbReference>
<keyword evidence="7" id="KW-1185">Reference proteome</keyword>
<dbReference type="FunFam" id="1.10.10.10:FF:000001">
    <property type="entry name" value="LysR family transcriptional regulator"/>
    <property type="match status" value="1"/>
</dbReference>
<dbReference type="GO" id="GO:0005829">
    <property type="term" value="C:cytosol"/>
    <property type="evidence" value="ECO:0007669"/>
    <property type="project" value="TreeGrafter"/>
</dbReference>
<dbReference type="EMBL" id="JACXAI010000011">
    <property type="protein sequence ID" value="MBD1380643.1"/>
    <property type="molecule type" value="Genomic_DNA"/>
</dbReference>
<gene>
    <name evidence="6" type="ORF">IC621_10410</name>
</gene>
<dbReference type="Gene3D" id="1.10.10.10">
    <property type="entry name" value="Winged helix-like DNA-binding domain superfamily/Winged helix DNA-binding domain"/>
    <property type="match status" value="1"/>
</dbReference>
<dbReference type="Pfam" id="PF00126">
    <property type="entry name" value="HTH_1"/>
    <property type="match status" value="1"/>
</dbReference>
<dbReference type="SUPFAM" id="SSF53850">
    <property type="entry name" value="Periplasmic binding protein-like II"/>
    <property type="match status" value="1"/>
</dbReference>
<comment type="caution">
    <text evidence="6">The sequence shown here is derived from an EMBL/GenBank/DDBJ whole genome shotgun (WGS) entry which is preliminary data.</text>
</comment>
<protein>
    <submittedName>
        <fullName evidence="6">LysR family transcriptional regulator</fullName>
    </submittedName>
</protein>
<name>A0A926RWC8_9BACI</name>
<feature type="domain" description="HTH lysR-type" evidence="5">
    <location>
        <begin position="1"/>
        <end position="58"/>
    </location>
</feature>
<accession>A0A926RWC8</accession>
<reference evidence="6" key="1">
    <citation type="submission" date="2020-09" db="EMBL/GenBank/DDBJ databases">
        <title>A novel bacterium of genus Bacillus, isolated from South China Sea.</title>
        <authorList>
            <person name="Huang H."/>
            <person name="Mo K."/>
            <person name="Hu Y."/>
        </authorList>
    </citation>
    <scope>NUCLEOTIDE SEQUENCE</scope>
    <source>
        <strain evidence="6">IB182487</strain>
    </source>
</reference>
<dbReference type="PANTHER" id="PTHR30419:SF28">
    <property type="entry name" value="HTH-TYPE TRANSCRIPTIONAL REGULATOR BSDA"/>
    <property type="match status" value="1"/>
</dbReference>
<dbReference type="InterPro" id="IPR000847">
    <property type="entry name" value="LysR_HTH_N"/>
</dbReference>
<evidence type="ECO:0000313" key="7">
    <source>
        <dbReference type="Proteomes" id="UP000626844"/>
    </source>
</evidence>
<sequence>MELLQLHYFRTVAKLEHMTKAAQELRIAQPALSKTIARLEEDLGVPLFDRHGRNIQLNSFGKAFLKKAEMALMLLEEGRREVEDLAGMERGRVFLATTTHKCFSDVIGSFITLHPDVRLQITQASGEEKVQQLQNGEIDLCITFPPIEQKGIEGLSFLTEEILLAVPHTHRFANRSNIDLSEAAGDPFICIKKGNPFREMTDEFCQLAGFTPNIICEVDEHSAIGHFIRLGIGVAFLPETLIEHFETSLHLVHINHPICQRTYQIAWLEGRYMSVAARKFREFVVQSFTAL</sequence>
<dbReference type="Gene3D" id="3.40.190.290">
    <property type="match status" value="1"/>
</dbReference>
<evidence type="ECO:0000256" key="2">
    <source>
        <dbReference type="ARBA" id="ARBA00023015"/>
    </source>
</evidence>
<dbReference type="PROSITE" id="PS50931">
    <property type="entry name" value="HTH_LYSR"/>
    <property type="match status" value="1"/>
</dbReference>
<dbReference type="PRINTS" id="PR00039">
    <property type="entry name" value="HTHLYSR"/>
</dbReference>
<keyword evidence="2" id="KW-0805">Transcription regulation</keyword>
<dbReference type="GO" id="GO:0003700">
    <property type="term" value="F:DNA-binding transcription factor activity"/>
    <property type="evidence" value="ECO:0007669"/>
    <property type="project" value="InterPro"/>
</dbReference>
<keyword evidence="4" id="KW-0804">Transcription</keyword>
<dbReference type="InterPro" id="IPR005119">
    <property type="entry name" value="LysR_subst-bd"/>
</dbReference>
<organism evidence="6 7">
    <name type="scientific">Metabacillus arenae</name>
    <dbReference type="NCBI Taxonomy" id="2771434"/>
    <lineage>
        <taxon>Bacteria</taxon>
        <taxon>Bacillati</taxon>
        <taxon>Bacillota</taxon>
        <taxon>Bacilli</taxon>
        <taxon>Bacillales</taxon>
        <taxon>Bacillaceae</taxon>
        <taxon>Metabacillus</taxon>
    </lineage>
</organism>
<dbReference type="InterPro" id="IPR050950">
    <property type="entry name" value="HTH-type_LysR_regulators"/>
</dbReference>
<dbReference type="Proteomes" id="UP000626844">
    <property type="component" value="Unassembled WGS sequence"/>
</dbReference>
<keyword evidence="3" id="KW-0238">DNA-binding</keyword>
<evidence type="ECO:0000256" key="3">
    <source>
        <dbReference type="ARBA" id="ARBA00023125"/>
    </source>
</evidence>
<dbReference type="PANTHER" id="PTHR30419">
    <property type="entry name" value="HTH-TYPE TRANSCRIPTIONAL REGULATOR YBHD"/>
    <property type="match status" value="1"/>
</dbReference>
<dbReference type="RefSeq" id="WP_191158238.1">
    <property type="nucleotide sequence ID" value="NZ_JACXAI010000011.1"/>
</dbReference>
<evidence type="ECO:0000256" key="1">
    <source>
        <dbReference type="ARBA" id="ARBA00009437"/>
    </source>
</evidence>
<evidence type="ECO:0000313" key="6">
    <source>
        <dbReference type="EMBL" id="MBD1380643.1"/>
    </source>
</evidence>
<comment type="similarity">
    <text evidence="1">Belongs to the LysR transcriptional regulatory family.</text>
</comment>
<proteinExistence type="inferred from homology"/>
<dbReference type="AlphaFoldDB" id="A0A926RWC8"/>
<evidence type="ECO:0000259" key="5">
    <source>
        <dbReference type="PROSITE" id="PS50931"/>
    </source>
</evidence>
<evidence type="ECO:0000256" key="4">
    <source>
        <dbReference type="ARBA" id="ARBA00023163"/>
    </source>
</evidence>
<dbReference type="InterPro" id="IPR036390">
    <property type="entry name" value="WH_DNA-bd_sf"/>
</dbReference>
<dbReference type="InterPro" id="IPR036388">
    <property type="entry name" value="WH-like_DNA-bd_sf"/>
</dbReference>